<evidence type="ECO:0000256" key="2">
    <source>
        <dbReference type="SAM" id="MobiDB-lite"/>
    </source>
</evidence>
<dbReference type="InterPro" id="IPR036526">
    <property type="entry name" value="C-N_Hydrolase_sf"/>
</dbReference>
<gene>
    <name evidence="4" type="ORF">M2350_000884</name>
</gene>
<comment type="caution">
    <text evidence="4">The sequence shown here is derived from an EMBL/GenBank/DDBJ whole genome shotgun (WGS) entry which is preliminary data.</text>
</comment>
<dbReference type="RefSeq" id="WP_259094374.1">
    <property type="nucleotide sequence ID" value="NZ_CP130454.1"/>
</dbReference>
<dbReference type="EMBL" id="JANUCP010000002">
    <property type="protein sequence ID" value="MCS3918484.1"/>
    <property type="molecule type" value="Genomic_DNA"/>
</dbReference>
<name>A0ABT2EKK9_9BACT</name>
<dbReference type="Pfam" id="PF00795">
    <property type="entry name" value="CN_hydrolase"/>
    <property type="match status" value="1"/>
</dbReference>
<evidence type="ECO:0000313" key="4">
    <source>
        <dbReference type="EMBL" id="MCS3918484.1"/>
    </source>
</evidence>
<dbReference type="PANTHER" id="PTHR43674">
    <property type="entry name" value="NITRILASE C965.09-RELATED"/>
    <property type="match status" value="1"/>
</dbReference>
<sequence length="321" mass="36136">MARWVRVVSVSMQGQGSKERNLEIAMRLLEQASWDKPDLVCLPETFTGLGLGGERWFETAETLDGETVKRLRDYARKHRCYVVCPMVLRDGNKTVNAAVLIDRNGNVVGYYAKMFPTINELQLGIVPGTDAPAFETDFGRIGFAICFDLNFHEVAQSLKANKAEMVCFVSMYPGGKQVQVWALEYGFWMVTAIAPPQSVVVNPIGRIVATAQPQYQPLVSCRINLDCVVAHLDYNYEKLPELKKRYGADAEVEIAQPEGRFLLTCNRTDMTVWDWVREFGLETIDDYFARARRERAKVLAGTSTEEDDGTKGQRTTGQQAQ</sequence>
<feature type="compositionally biased region" description="Polar residues" evidence="2">
    <location>
        <begin position="312"/>
        <end position="321"/>
    </location>
</feature>
<dbReference type="Gene3D" id="3.60.110.10">
    <property type="entry name" value="Carbon-nitrogen hydrolase"/>
    <property type="match status" value="1"/>
</dbReference>
<organism evidence="4 5">
    <name type="scientific">Candidatus Fervidibacter sacchari</name>
    <dbReference type="NCBI Taxonomy" id="1448929"/>
    <lineage>
        <taxon>Bacteria</taxon>
        <taxon>Candidatus Fervidibacterota</taxon>
        <taxon>Candidatus Fervidibacter</taxon>
    </lineage>
</organism>
<dbReference type="PROSITE" id="PS50263">
    <property type="entry name" value="CN_HYDROLASE"/>
    <property type="match status" value="1"/>
</dbReference>
<dbReference type="InterPro" id="IPR050345">
    <property type="entry name" value="Aliph_Amidase/BUP"/>
</dbReference>
<dbReference type="SUPFAM" id="SSF56317">
    <property type="entry name" value="Carbon-nitrogen hydrolase"/>
    <property type="match status" value="1"/>
</dbReference>
<reference evidence="4 5" key="1">
    <citation type="submission" date="2022-08" db="EMBL/GenBank/DDBJ databases">
        <title>Bacterial and archaeal communities from various locations to study Microbial Dark Matter (Phase II).</title>
        <authorList>
            <person name="Stepanauskas R."/>
        </authorList>
    </citation>
    <scope>NUCLEOTIDE SEQUENCE [LARGE SCALE GENOMIC DNA]</scope>
    <source>
        <strain evidence="4 5">PD1</strain>
    </source>
</reference>
<feature type="domain" description="CN hydrolase" evidence="3">
    <location>
        <begin position="1"/>
        <end position="225"/>
    </location>
</feature>
<dbReference type="CDD" id="cd07197">
    <property type="entry name" value="nitrilase"/>
    <property type="match status" value="1"/>
</dbReference>
<dbReference type="Proteomes" id="UP001204798">
    <property type="component" value="Unassembled WGS sequence"/>
</dbReference>
<feature type="region of interest" description="Disordered" evidence="2">
    <location>
        <begin position="298"/>
        <end position="321"/>
    </location>
</feature>
<evidence type="ECO:0000313" key="5">
    <source>
        <dbReference type="Proteomes" id="UP001204798"/>
    </source>
</evidence>
<proteinExistence type="predicted"/>
<keyword evidence="1" id="KW-0378">Hydrolase</keyword>
<protein>
    <submittedName>
        <fullName evidence="4">Amidohydrolase</fullName>
    </submittedName>
</protein>
<dbReference type="InterPro" id="IPR003010">
    <property type="entry name" value="C-N_Hydrolase"/>
</dbReference>
<dbReference type="PANTHER" id="PTHR43674:SF16">
    <property type="entry name" value="CARBON-NITROGEN FAMILY, PUTATIVE (AFU_ORTHOLOGUE AFUA_5G02350)-RELATED"/>
    <property type="match status" value="1"/>
</dbReference>
<accession>A0ABT2EKK9</accession>
<keyword evidence="5" id="KW-1185">Reference proteome</keyword>
<evidence type="ECO:0000259" key="3">
    <source>
        <dbReference type="PROSITE" id="PS50263"/>
    </source>
</evidence>
<evidence type="ECO:0000256" key="1">
    <source>
        <dbReference type="ARBA" id="ARBA00022801"/>
    </source>
</evidence>